<protein>
    <recommendedName>
        <fullName evidence="2">Structural maintenance of chromosomes protein 5</fullName>
    </recommendedName>
</protein>
<dbReference type="SUPFAM" id="SSF52540">
    <property type="entry name" value="P-loop containing nucleoside triphosphate hydrolases"/>
    <property type="match status" value="1"/>
</dbReference>
<dbReference type="GO" id="GO:0000724">
    <property type="term" value="P:double-strand break repair via homologous recombination"/>
    <property type="evidence" value="ECO:0007669"/>
    <property type="project" value="TreeGrafter"/>
</dbReference>
<name>J9BAJ5_WUCBA</name>
<evidence type="ECO:0000256" key="1">
    <source>
        <dbReference type="ARBA" id="ARBA00010171"/>
    </source>
</evidence>
<evidence type="ECO:0000313" key="6">
    <source>
        <dbReference type="Proteomes" id="UP000004810"/>
    </source>
</evidence>
<feature type="coiled-coil region" evidence="4">
    <location>
        <begin position="162"/>
        <end position="189"/>
    </location>
</feature>
<proteinExistence type="inferred from homology"/>
<dbReference type="PANTHER" id="PTHR45916">
    <property type="entry name" value="STRUCTURAL MAINTENANCE OF CHROMOSOMES PROTEIN 5"/>
    <property type="match status" value="1"/>
</dbReference>
<dbReference type="GO" id="GO:0005634">
    <property type="term" value="C:nucleus"/>
    <property type="evidence" value="ECO:0007669"/>
    <property type="project" value="TreeGrafter"/>
</dbReference>
<comment type="similarity">
    <text evidence="1">Belongs to the SMC family. SMC5 subfamily.</text>
</comment>
<keyword evidence="3 4" id="KW-0175">Coiled coil</keyword>
<dbReference type="GO" id="GO:0003697">
    <property type="term" value="F:single-stranded DNA binding"/>
    <property type="evidence" value="ECO:0007669"/>
    <property type="project" value="TreeGrafter"/>
</dbReference>
<dbReference type="EMBL" id="ADBV01001808">
    <property type="protein sequence ID" value="EJW84110.1"/>
    <property type="molecule type" value="Genomic_DNA"/>
</dbReference>
<gene>
    <name evidence="5" type="ORF">WUBG_04978</name>
</gene>
<feature type="non-terminal residue" evidence="5">
    <location>
        <position position="1"/>
    </location>
</feature>
<dbReference type="AlphaFoldDB" id="J9BAJ5"/>
<dbReference type="Gene3D" id="3.40.50.300">
    <property type="entry name" value="P-loop containing nucleotide triphosphate hydrolases"/>
    <property type="match status" value="1"/>
</dbReference>
<evidence type="ECO:0000256" key="4">
    <source>
        <dbReference type="SAM" id="Coils"/>
    </source>
</evidence>
<evidence type="ECO:0000256" key="2">
    <source>
        <dbReference type="ARBA" id="ARBA00018687"/>
    </source>
</evidence>
<comment type="caution">
    <text evidence="5">The sequence shown here is derived from an EMBL/GenBank/DDBJ whole genome shotgun (WGS) entry which is preliminary data.</text>
</comment>
<feature type="coiled-coil region" evidence="4">
    <location>
        <begin position="40"/>
        <end position="70"/>
    </location>
</feature>
<dbReference type="Proteomes" id="UP000004810">
    <property type="component" value="Unassembled WGS sequence"/>
</dbReference>
<dbReference type="GO" id="GO:0030915">
    <property type="term" value="C:Smc5-Smc6 complex"/>
    <property type="evidence" value="ECO:0007669"/>
    <property type="project" value="TreeGrafter"/>
</dbReference>
<sequence length="486" mass="56248">VRISVSRYSGNLSVRTEALRTSLRLLVVHTALPESNVQSLSELEKRLAELKELADEMRLAREHIGQTEKSIAQGRERCRKKMDAFIKKKDARNIISSQLRSKAARVHAIETDKPDLTVAAQKFEKVKDEIIAESFERVEKIAKLMEKRKSHIQDALFATLSAKKVLNEMDALKKQLNQFDEEYESKSDAIRLTEIAVKMAMQRVREDKQRFYESIGIEDSSTSEATEALKILKKDFDRYNIPNTKEEVELQMAHEQGKLDALHSEGEKKDIERFEKLTLKRQSLIKEVTAIKKDVSEWENKLDRLLEQWLHQLENVIEKLNQYFSSFFENMGCSGEVHLQKPDDKRDIPKYGILITAKFREGERLRELTNQTQSGGERSVITMLYILALQKLTVVPFRCVDEINQGMDPKNEKIVFNMIVDMLSNDDDLAKTQYFILTPKLVPDLKFNQKTKIHCIYSGGKLDKRKSWNVTEFLKSMSDQQVITDS</sequence>
<dbReference type="PANTHER" id="PTHR45916:SF1">
    <property type="entry name" value="STRUCTURAL MAINTENANCE OF CHROMOSOMES PROTEIN 5"/>
    <property type="match status" value="1"/>
</dbReference>
<feature type="coiled-coil region" evidence="4">
    <location>
        <begin position="245"/>
        <end position="308"/>
    </location>
</feature>
<evidence type="ECO:0000313" key="5">
    <source>
        <dbReference type="EMBL" id="EJW84110.1"/>
    </source>
</evidence>
<evidence type="ECO:0000256" key="3">
    <source>
        <dbReference type="ARBA" id="ARBA00023054"/>
    </source>
</evidence>
<organism evidence="5 6">
    <name type="scientific">Wuchereria bancrofti</name>
    <dbReference type="NCBI Taxonomy" id="6293"/>
    <lineage>
        <taxon>Eukaryota</taxon>
        <taxon>Metazoa</taxon>
        <taxon>Ecdysozoa</taxon>
        <taxon>Nematoda</taxon>
        <taxon>Chromadorea</taxon>
        <taxon>Rhabditida</taxon>
        <taxon>Spirurina</taxon>
        <taxon>Spiruromorpha</taxon>
        <taxon>Filarioidea</taxon>
        <taxon>Onchocercidae</taxon>
        <taxon>Wuchereria</taxon>
    </lineage>
</organism>
<dbReference type="InterPro" id="IPR027417">
    <property type="entry name" value="P-loop_NTPase"/>
</dbReference>
<reference evidence="6" key="1">
    <citation type="submission" date="2012-08" db="EMBL/GenBank/DDBJ databases">
        <title>The Genome Sequence of Wuchereria bancrofti.</title>
        <authorList>
            <person name="Nutman T.B."/>
            <person name="Fink D.L."/>
            <person name="Russ C."/>
            <person name="Young S."/>
            <person name="Zeng Q."/>
            <person name="Koehrsen M."/>
            <person name="Alvarado L."/>
            <person name="Berlin A."/>
            <person name="Chapman S.B."/>
            <person name="Chen Z."/>
            <person name="Freedman E."/>
            <person name="Gellesch M."/>
            <person name="Goldberg J."/>
            <person name="Griggs A."/>
            <person name="Gujja S."/>
            <person name="Heilman E.R."/>
            <person name="Heiman D."/>
            <person name="Hepburn T."/>
            <person name="Howarth C."/>
            <person name="Jen D."/>
            <person name="Larson L."/>
            <person name="Lewis B."/>
            <person name="Mehta T."/>
            <person name="Park D."/>
            <person name="Pearson M."/>
            <person name="Roberts A."/>
            <person name="Saif S."/>
            <person name="Shea T."/>
            <person name="Shenoy N."/>
            <person name="Sisk P."/>
            <person name="Stolte C."/>
            <person name="Sykes S."/>
            <person name="Walk T."/>
            <person name="White J."/>
            <person name="Yandava C."/>
            <person name="Haas B."/>
            <person name="Henn M.R."/>
            <person name="Nusbaum C."/>
            <person name="Birren B."/>
        </authorList>
    </citation>
    <scope>NUCLEOTIDE SEQUENCE [LARGE SCALE GENOMIC DNA]</scope>
    <source>
        <strain evidence="6">NA</strain>
    </source>
</reference>
<accession>J9BAJ5</accession>